<dbReference type="GO" id="GO:0006351">
    <property type="term" value="P:DNA-templated transcription"/>
    <property type="evidence" value="ECO:0007669"/>
    <property type="project" value="TreeGrafter"/>
</dbReference>
<evidence type="ECO:0000313" key="7">
    <source>
        <dbReference type="Proteomes" id="UP000321199"/>
    </source>
</evidence>
<reference evidence="6 7" key="1">
    <citation type="submission" date="2019-07" db="EMBL/GenBank/DDBJ databases">
        <title>Complete genome sequence of Comamonas sp. NLF 7-7 isolated from livestock.</title>
        <authorList>
            <person name="Kim D.H."/>
            <person name="Kim J.G."/>
        </authorList>
    </citation>
    <scope>NUCLEOTIDE SEQUENCE [LARGE SCALE GENOMIC DNA]</scope>
    <source>
        <strain evidence="6 7">NLF 7-7</strain>
    </source>
</reference>
<keyword evidence="2" id="KW-0805">Transcription regulation</keyword>
<dbReference type="AlphaFoldDB" id="A0A5B8RZG3"/>
<accession>A0A5B8RZG3</accession>
<evidence type="ECO:0000256" key="4">
    <source>
        <dbReference type="ARBA" id="ARBA00023163"/>
    </source>
</evidence>
<evidence type="ECO:0000256" key="3">
    <source>
        <dbReference type="ARBA" id="ARBA00023125"/>
    </source>
</evidence>
<organism evidence="6 7">
    <name type="scientific">Comamonas flocculans</name>
    <dbReference type="NCBI Taxonomy" id="2597701"/>
    <lineage>
        <taxon>Bacteria</taxon>
        <taxon>Pseudomonadati</taxon>
        <taxon>Pseudomonadota</taxon>
        <taxon>Betaproteobacteria</taxon>
        <taxon>Burkholderiales</taxon>
        <taxon>Comamonadaceae</taxon>
        <taxon>Comamonas</taxon>
    </lineage>
</organism>
<dbReference type="InterPro" id="IPR058163">
    <property type="entry name" value="LysR-type_TF_proteobact-type"/>
</dbReference>
<dbReference type="SUPFAM" id="SSF53850">
    <property type="entry name" value="Periplasmic binding protein-like II"/>
    <property type="match status" value="1"/>
</dbReference>
<feature type="domain" description="HTH lysR-type" evidence="5">
    <location>
        <begin position="9"/>
        <end position="66"/>
    </location>
</feature>
<protein>
    <submittedName>
        <fullName evidence="6">LysR family transcriptional regulator</fullName>
    </submittedName>
</protein>
<dbReference type="Proteomes" id="UP000321199">
    <property type="component" value="Chromosome"/>
</dbReference>
<gene>
    <name evidence="6" type="ORF">FOZ74_11430</name>
</gene>
<dbReference type="InterPro" id="IPR005119">
    <property type="entry name" value="LysR_subst-bd"/>
</dbReference>
<dbReference type="GO" id="GO:0003700">
    <property type="term" value="F:DNA-binding transcription factor activity"/>
    <property type="evidence" value="ECO:0007669"/>
    <property type="project" value="InterPro"/>
</dbReference>
<dbReference type="InterPro" id="IPR000847">
    <property type="entry name" value="LysR_HTH_N"/>
</dbReference>
<keyword evidence="7" id="KW-1185">Reference proteome</keyword>
<dbReference type="KEGG" id="cof:FOZ74_11430"/>
<dbReference type="OrthoDB" id="9072091at2"/>
<name>A0A5B8RZG3_9BURK</name>
<evidence type="ECO:0000259" key="5">
    <source>
        <dbReference type="PROSITE" id="PS50931"/>
    </source>
</evidence>
<dbReference type="RefSeq" id="WP_146913185.1">
    <property type="nucleotide sequence ID" value="NZ_CP042344.1"/>
</dbReference>
<dbReference type="EMBL" id="CP042344">
    <property type="protein sequence ID" value="QEA13595.1"/>
    <property type="molecule type" value="Genomic_DNA"/>
</dbReference>
<dbReference type="PROSITE" id="PS50931">
    <property type="entry name" value="HTH_LYSR"/>
    <property type="match status" value="1"/>
</dbReference>
<evidence type="ECO:0000256" key="1">
    <source>
        <dbReference type="ARBA" id="ARBA00009437"/>
    </source>
</evidence>
<dbReference type="InterPro" id="IPR036388">
    <property type="entry name" value="WH-like_DNA-bd_sf"/>
</dbReference>
<dbReference type="Pfam" id="PF03466">
    <property type="entry name" value="LysR_substrate"/>
    <property type="match status" value="1"/>
</dbReference>
<keyword evidence="3" id="KW-0238">DNA-binding</keyword>
<dbReference type="Pfam" id="PF00126">
    <property type="entry name" value="HTH_1"/>
    <property type="match status" value="1"/>
</dbReference>
<dbReference type="GO" id="GO:0043565">
    <property type="term" value="F:sequence-specific DNA binding"/>
    <property type="evidence" value="ECO:0007669"/>
    <property type="project" value="TreeGrafter"/>
</dbReference>
<keyword evidence="4" id="KW-0804">Transcription</keyword>
<dbReference type="Gene3D" id="1.10.10.10">
    <property type="entry name" value="Winged helix-like DNA-binding domain superfamily/Winged helix DNA-binding domain"/>
    <property type="match status" value="1"/>
</dbReference>
<dbReference type="Gene3D" id="3.40.190.290">
    <property type="match status" value="1"/>
</dbReference>
<evidence type="ECO:0000256" key="2">
    <source>
        <dbReference type="ARBA" id="ARBA00023015"/>
    </source>
</evidence>
<dbReference type="PANTHER" id="PTHR30537">
    <property type="entry name" value="HTH-TYPE TRANSCRIPTIONAL REGULATOR"/>
    <property type="match status" value="1"/>
</dbReference>
<sequence>MQTDASTGLDWRLLQAFLAAAEAGSLGRAAALLGDSQPTLSRRLARLEGVLGQALFERTPRGLVPTVAGQVLLEPAREMRAQVARMALQLERHALALAGTVRITASEMVSQHLLLPALRPLRAQHPEIQIELAPGDEVADLLAREADIALRMFRPTQKELIARRLADLPLGLFAHRDYLAGRAPVTPETMQQHAWIGDDRHGLMVRGFGRAGFSVGREFFAIRTDHSALAWQAVCEGLGIGAAPLCVGERTPQVRRVLPELAISPMPCWLVVHRELRGTPRLRAVFDALARALA</sequence>
<proteinExistence type="inferred from homology"/>
<dbReference type="PRINTS" id="PR00039">
    <property type="entry name" value="HTHLYSR"/>
</dbReference>
<comment type="similarity">
    <text evidence="1">Belongs to the LysR transcriptional regulatory family.</text>
</comment>
<dbReference type="PANTHER" id="PTHR30537:SF3">
    <property type="entry name" value="TRANSCRIPTIONAL REGULATORY PROTEIN"/>
    <property type="match status" value="1"/>
</dbReference>
<dbReference type="InterPro" id="IPR036390">
    <property type="entry name" value="WH_DNA-bd_sf"/>
</dbReference>
<evidence type="ECO:0000313" key="6">
    <source>
        <dbReference type="EMBL" id="QEA13595.1"/>
    </source>
</evidence>
<dbReference type="SUPFAM" id="SSF46785">
    <property type="entry name" value="Winged helix' DNA-binding domain"/>
    <property type="match status" value="1"/>
</dbReference>